<accession>A0A812J1T1</accession>
<reference evidence="2" key="1">
    <citation type="submission" date="2021-02" db="EMBL/GenBank/DDBJ databases">
        <authorList>
            <person name="Dougan E. K."/>
            <person name="Rhodes N."/>
            <person name="Thang M."/>
            <person name="Chan C."/>
        </authorList>
    </citation>
    <scope>NUCLEOTIDE SEQUENCE</scope>
</reference>
<proteinExistence type="predicted"/>
<organism evidence="2 3">
    <name type="scientific">Symbiodinium natans</name>
    <dbReference type="NCBI Taxonomy" id="878477"/>
    <lineage>
        <taxon>Eukaryota</taxon>
        <taxon>Sar</taxon>
        <taxon>Alveolata</taxon>
        <taxon>Dinophyceae</taxon>
        <taxon>Suessiales</taxon>
        <taxon>Symbiodiniaceae</taxon>
        <taxon>Symbiodinium</taxon>
    </lineage>
</organism>
<dbReference type="Proteomes" id="UP000604046">
    <property type="component" value="Unassembled WGS sequence"/>
</dbReference>
<evidence type="ECO:0000256" key="1">
    <source>
        <dbReference type="SAM" id="MobiDB-lite"/>
    </source>
</evidence>
<name>A0A812J1T1_9DINO</name>
<gene>
    <name evidence="2" type="ORF">SNAT2548_LOCUS5198</name>
</gene>
<dbReference type="AlphaFoldDB" id="A0A812J1T1"/>
<sequence>MGTGGLVVFRSQIGGKTEVYLKVKFHADGDYFSLGFKLARFLSGVVFTNGLSGLDSLEGPLLNPDLAGFFPPERVEEVKRHQLEKLKNHKTVCNGFDCLVAQFVSQFKHGPGGLYILPLSAPLECEFVYVVDYDYGSESSAFNLTTWQGKGEEMKNLTLAAFRSLCNYVLPEDPQPEAKPLKKQRVESPSRGDGQSGSCSFESVDGTGG</sequence>
<feature type="region of interest" description="Disordered" evidence="1">
    <location>
        <begin position="172"/>
        <end position="209"/>
    </location>
</feature>
<dbReference type="OrthoDB" id="10659406at2759"/>
<protein>
    <submittedName>
        <fullName evidence="2">Uncharacterized protein</fullName>
    </submittedName>
</protein>
<evidence type="ECO:0000313" key="2">
    <source>
        <dbReference type="EMBL" id="CAE7193059.1"/>
    </source>
</evidence>
<dbReference type="EMBL" id="CAJNDS010000330">
    <property type="protein sequence ID" value="CAE7193059.1"/>
    <property type="molecule type" value="Genomic_DNA"/>
</dbReference>
<evidence type="ECO:0000313" key="3">
    <source>
        <dbReference type="Proteomes" id="UP000604046"/>
    </source>
</evidence>
<keyword evidence="3" id="KW-1185">Reference proteome</keyword>
<comment type="caution">
    <text evidence="2">The sequence shown here is derived from an EMBL/GenBank/DDBJ whole genome shotgun (WGS) entry which is preliminary data.</text>
</comment>